<dbReference type="NCBIfam" id="TIGR00732">
    <property type="entry name" value="dprA"/>
    <property type="match status" value="1"/>
</dbReference>
<keyword evidence="6" id="KW-1185">Reference proteome</keyword>
<dbReference type="InterPro" id="IPR041614">
    <property type="entry name" value="DprA_WH"/>
</dbReference>
<evidence type="ECO:0000313" key="6">
    <source>
        <dbReference type="Proteomes" id="UP000295657"/>
    </source>
</evidence>
<dbReference type="OrthoDB" id="9785707at2"/>
<reference evidence="5 6" key="1">
    <citation type="submission" date="2019-03" db="EMBL/GenBank/DDBJ databases">
        <title>Genomic Encyclopedia of Type Strains, Phase IV (KMG-IV): sequencing the most valuable type-strain genomes for metagenomic binning, comparative biology and taxonomic classification.</title>
        <authorList>
            <person name="Goeker M."/>
        </authorList>
    </citation>
    <scope>NUCLEOTIDE SEQUENCE [LARGE SCALE GENOMIC DNA]</scope>
    <source>
        <strain evidence="5 6">DSM 28403</strain>
    </source>
</reference>
<dbReference type="PANTHER" id="PTHR43022">
    <property type="entry name" value="PROTEIN SMF"/>
    <property type="match status" value="1"/>
</dbReference>
<dbReference type="RefSeq" id="WP_133545749.1">
    <property type="nucleotide sequence ID" value="NZ_SNYQ01000009.1"/>
</dbReference>
<dbReference type="InterPro" id="IPR057338">
    <property type="entry name" value="DprA_SAM"/>
</dbReference>
<dbReference type="Pfam" id="PF02481">
    <property type="entry name" value="DNA_processg_A"/>
    <property type="match status" value="1"/>
</dbReference>
<comment type="similarity">
    <text evidence="1">Belongs to the DprA/Smf family.</text>
</comment>
<feature type="domain" description="DprA winged helix" evidence="3">
    <location>
        <begin position="305"/>
        <end position="364"/>
    </location>
</feature>
<dbReference type="Gene3D" id="3.40.50.450">
    <property type="match status" value="1"/>
</dbReference>
<dbReference type="EMBL" id="SNYQ01000009">
    <property type="protein sequence ID" value="TDQ56678.1"/>
    <property type="molecule type" value="Genomic_DNA"/>
</dbReference>
<dbReference type="InterPro" id="IPR003488">
    <property type="entry name" value="DprA"/>
</dbReference>
<feature type="domain" description="Smf/DprA SLOG" evidence="2">
    <location>
        <begin position="78"/>
        <end position="286"/>
    </location>
</feature>
<evidence type="ECO:0000259" key="4">
    <source>
        <dbReference type="Pfam" id="PF25317"/>
    </source>
</evidence>
<dbReference type="GO" id="GO:0009294">
    <property type="term" value="P:DNA-mediated transformation"/>
    <property type="evidence" value="ECO:0007669"/>
    <property type="project" value="InterPro"/>
</dbReference>
<dbReference type="PANTHER" id="PTHR43022:SF1">
    <property type="entry name" value="PROTEIN SMF"/>
    <property type="match status" value="1"/>
</dbReference>
<comment type="caution">
    <text evidence="5">The sequence shown here is derived from an EMBL/GenBank/DDBJ whole genome shotgun (WGS) entry which is preliminary data.</text>
</comment>
<dbReference type="InterPro" id="IPR057666">
    <property type="entry name" value="DrpA_SLOG"/>
</dbReference>
<evidence type="ECO:0000313" key="5">
    <source>
        <dbReference type="EMBL" id="TDQ56678.1"/>
    </source>
</evidence>
<gene>
    <name evidence="5" type="ORF">EDC45_1888</name>
</gene>
<dbReference type="Gene3D" id="1.10.10.10">
    <property type="entry name" value="Winged helix-like DNA-binding domain superfamily/Winged helix DNA-binding domain"/>
    <property type="match status" value="1"/>
</dbReference>
<sequence>MDKQTEVLLRLLQLPRLGVIGINKILAHISPESLCDYDRGQLAAMGWSAQQINTWFHPPSQVMDNVKAWLQKPGNHLINCLQPGYPNLLKQIAAAPPLLFVSGDIHVLSRPQIAMVGSRNYSDYGRYCAARFASELSLAGFVITSGLALGIDSFCHHAVVAQQGQTLAVLGSGLNRIYPRRNHALAQDILHQGGALVSELLPDYPPLAENFPRRNRLISGLSLATLVIEASARSGSLITAAYALEQNREVFAVPGSIRNEYSRGCHQLIKQGAILTETAADMLENLHIYPSLLLNSSADSPPPSPQAALRAKPKPEYPALYELIGDQALSADRLAELSALPIEQVLVQLLALELQELIINDEGGYRRRT</sequence>
<dbReference type="SUPFAM" id="SSF102405">
    <property type="entry name" value="MCP/YpsA-like"/>
    <property type="match status" value="1"/>
</dbReference>
<proteinExistence type="inferred from homology"/>
<protein>
    <submittedName>
        <fullName evidence="5">DNA processing protein</fullName>
    </submittedName>
</protein>
<accession>A0A4R6VAC9</accession>
<evidence type="ECO:0000259" key="2">
    <source>
        <dbReference type="Pfam" id="PF02481"/>
    </source>
</evidence>
<dbReference type="Proteomes" id="UP000295657">
    <property type="component" value="Unassembled WGS sequence"/>
</dbReference>
<organism evidence="5 6">
    <name type="scientific">Mesocricetibacter intestinalis</name>
    <dbReference type="NCBI Taxonomy" id="1521930"/>
    <lineage>
        <taxon>Bacteria</taxon>
        <taxon>Pseudomonadati</taxon>
        <taxon>Pseudomonadota</taxon>
        <taxon>Gammaproteobacteria</taxon>
        <taxon>Pasteurellales</taxon>
        <taxon>Pasteurellaceae</taxon>
        <taxon>Mesocricetibacter</taxon>
    </lineage>
</organism>
<name>A0A4R6VAC9_9PAST</name>
<dbReference type="AlphaFoldDB" id="A0A4R6VAC9"/>
<dbReference type="Pfam" id="PF25317">
    <property type="entry name" value="SAM_SMF"/>
    <property type="match status" value="1"/>
</dbReference>
<feature type="domain" description="Smf/DprA SAM" evidence="4">
    <location>
        <begin position="3"/>
        <end position="65"/>
    </location>
</feature>
<dbReference type="Pfam" id="PF17782">
    <property type="entry name" value="WHD_DprA"/>
    <property type="match status" value="1"/>
</dbReference>
<evidence type="ECO:0000256" key="1">
    <source>
        <dbReference type="ARBA" id="ARBA00006525"/>
    </source>
</evidence>
<dbReference type="InterPro" id="IPR036388">
    <property type="entry name" value="WH-like_DNA-bd_sf"/>
</dbReference>
<evidence type="ECO:0000259" key="3">
    <source>
        <dbReference type="Pfam" id="PF17782"/>
    </source>
</evidence>